<feature type="region of interest" description="Disordered" evidence="4">
    <location>
        <begin position="533"/>
        <end position="552"/>
    </location>
</feature>
<dbReference type="PANTHER" id="PTHR32089">
    <property type="entry name" value="METHYL-ACCEPTING CHEMOTAXIS PROTEIN MCPB"/>
    <property type="match status" value="1"/>
</dbReference>
<dbReference type="CDD" id="cd06225">
    <property type="entry name" value="HAMP"/>
    <property type="match status" value="1"/>
</dbReference>
<proteinExistence type="inferred from homology"/>
<keyword evidence="8" id="KW-1185">Reference proteome</keyword>
<dbReference type="AlphaFoldDB" id="A0A845L9G0"/>
<evidence type="ECO:0000313" key="7">
    <source>
        <dbReference type="EMBL" id="MZP42221.1"/>
    </source>
</evidence>
<evidence type="ECO:0000256" key="1">
    <source>
        <dbReference type="ARBA" id="ARBA00023224"/>
    </source>
</evidence>
<dbReference type="GO" id="GO:0006935">
    <property type="term" value="P:chemotaxis"/>
    <property type="evidence" value="ECO:0007669"/>
    <property type="project" value="InterPro"/>
</dbReference>
<evidence type="ECO:0000313" key="8">
    <source>
        <dbReference type="Proteomes" id="UP000471031"/>
    </source>
</evidence>
<protein>
    <submittedName>
        <fullName evidence="7">HAMP domain-containing protein</fullName>
    </submittedName>
</protein>
<evidence type="ECO:0000259" key="5">
    <source>
        <dbReference type="PROSITE" id="PS50111"/>
    </source>
</evidence>
<dbReference type="Proteomes" id="UP000471031">
    <property type="component" value="Unassembled WGS sequence"/>
</dbReference>
<evidence type="ECO:0000256" key="2">
    <source>
        <dbReference type="ARBA" id="ARBA00029447"/>
    </source>
</evidence>
<name>A0A845L9G0_HELGE</name>
<gene>
    <name evidence="7" type="ORF">GTO89_04100</name>
</gene>
<evidence type="ECO:0000259" key="6">
    <source>
        <dbReference type="PROSITE" id="PS50885"/>
    </source>
</evidence>
<dbReference type="EMBL" id="WXEX01000003">
    <property type="protein sequence ID" value="MZP42221.1"/>
    <property type="molecule type" value="Genomic_DNA"/>
</dbReference>
<dbReference type="RefSeq" id="WP_161260801.1">
    <property type="nucleotide sequence ID" value="NZ_JAFBDC010000006.1"/>
</dbReference>
<feature type="domain" description="HAMP" evidence="6">
    <location>
        <begin position="217"/>
        <end position="269"/>
    </location>
</feature>
<sequence length="574" mass="62056">MTLNVSKKISLGFVLMLSLVLLLGGNSYYSLQTSSTHLDELTLSNDRLILVLNIKAEYQSAVADLRGYMTYGDEKYRTQYQQKIDNVLAMEDRLYEKAVTDRKEKTLQLKTATANWREGVLNELMPSAKEEHAALSGNDIITYRSHHDQSQTIAKSLVPKTNQIMATLDDFVQFNQERFNDSITATHSGANLNETISFTLIVITVIAGSASLYLFPRMIRRPIEQMVADADKFAAGDLRAAIDIHSSDEFGQLASALNRMQGNLKALIGKIKTSSANLAESSQQFSDAAEQSAQASAQVAESITTVAEGNDAQQQAMMETGSVMEQIGARTDRAVVISHEVSALTEETSQAAAEGRTAISAATDQMSRIEATVTGLARVIANLDERSQAIGQIVDLIAGIAGQTNLLALNAAIEAARAGEQGRGFAVVAEEVRKLAEQSQGSASQIAELIEEIRREIDAAVNSMNTGSQEVTEGAQVVHRAGEAFMTISERVTQVAAQVREITVAIEQLAAGGQQVEAMMKKADQISRDIAGQSQSVSAATEEQSASMEQISASSHSLLRMAEDLREAVEQFQV</sequence>
<dbReference type="Gene3D" id="6.10.340.10">
    <property type="match status" value="1"/>
</dbReference>
<evidence type="ECO:0000256" key="3">
    <source>
        <dbReference type="PROSITE-ProRule" id="PRU00284"/>
    </source>
</evidence>
<dbReference type="GO" id="GO:0016020">
    <property type="term" value="C:membrane"/>
    <property type="evidence" value="ECO:0007669"/>
    <property type="project" value="InterPro"/>
</dbReference>
<dbReference type="GO" id="GO:0007165">
    <property type="term" value="P:signal transduction"/>
    <property type="evidence" value="ECO:0007669"/>
    <property type="project" value="UniProtKB-KW"/>
</dbReference>
<comment type="caution">
    <text evidence="7">The sequence shown here is derived from an EMBL/GenBank/DDBJ whole genome shotgun (WGS) entry which is preliminary data.</text>
</comment>
<accession>A0A845L9G0</accession>
<dbReference type="OrthoDB" id="1672921at2"/>
<dbReference type="InterPro" id="IPR003660">
    <property type="entry name" value="HAMP_dom"/>
</dbReference>
<dbReference type="Pfam" id="PF00672">
    <property type="entry name" value="HAMP"/>
    <property type="match status" value="1"/>
</dbReference>
<reference evidence="7 8" key="1">
    <citation type="submission" date="2020-01" db="EMBL/GenBank/DDBJ databases">
        <title>Whole genome sequence of Heliobacterium gestii DSM 11169.</title>
        <authorList>
            <person name="Kyndt J.A."/>
            <person name="Meyer T.E."/>
        </authorList>
    </citation>
    <scope>NUCLEOTIDE SEQUENCE [LARGE SCALE GENOMIC DNA]</scope>
    <source>
        <strain evidence="7 8">DSM 11169</strain>
    </source>
</reference>
<dbReference type="PANTHER" id="PTHR32089:SF112">
    <property type="entry name" value="LYSOZYME-LIKE PROTEIN-RELATED"/>
    <property type="match status" value="1"/>
</dbReference>
<keyword evidence="1 3" id="KW-0807">Transducer</keyword>
<dbReference type="SUPFAM" id="SSF58104">
    <property type="entry name" value="Methyl-accepting chemotaxis protein (MCP) signaling domain"/>
    <property type="match status" value="1"/>
</dbReference>
<dbReference type="GO" id="GO:0004888">
    <property type="term" value="F:transmembrane signaling receptor activity"/>
    <property type="evidence" value="ECO:0007669"/>
    <property type="project" value="InterPro"/>
</dbReference>
<dbReference type="CDD" id="cd11386">
    <property type="entry name" value="MCP_signal"/>
    <property type="match status" value="1"/>
</dbReference>
<dbReference type="InterPro" id="IPR004090">
    <property type="entry name" value="Chemotax_Me-accpt_rcpt"/>
</dbReference>
<dbReference type="PRINTS" id="PR00260">
    <property type="entry name" value="CHEMTRNSDUCR"/>
</dbReference>
<comment type="similarity">
    <text evidence="2">Belongs to the methyl-accepting chemotaxis (MCP) protein family.</text>
</comment>
<dbReference type="Gene3D" id="1.10.287.950">
    <property type="entry name" value="Methyl-accepting chemotaxis protein"/>
    <property type="match status" value="1"/>
</dbReference>
<feature type="domain" description="Methyl-accepting transducer" evidence="5">
    <location>
        <begin position="288"/>
        <end position="524"/>
    </location>
</feature>
<dbReference type="SMART" id="SM00283">
    <property type="entry name" value="MA"/>
    <property type="match status" value="1"/>
</dbReference>
<dbReference type="SMART" id="SM00304">
    <property type="entry name" value="HAMP"/>
    <property type="match status" value="1"/>
</dbReference>
<organism evidence="7 8">
    <name type="scientific">Heliomicrobium gestii</name>
    <name type="common">Heliobacterium gestii</name>
    <dbReference type="NCBI Taxonomy" id="2699"/>
    <lineage>
        <taxon>Bacteria</taxon>
        <taxon>Bacillati</taxon>
        <taxon>Bacillota</taxon>
        <taxon>Clostridia</taxon>
        <taxon>Eubacteriales</taxon>
        <taxon>Heliobacteriaceae</taxon>
        <taxon>Heliomicrobium</taxon>
    </lineage>
</organism>
<dbReference type="InterPro" id="IPR004089">
    <property type="entry name" value="MCPsignal_dom"/>
</dbReference>
<evidence type="ECO:0000256" key="4">
    <source>
        <dbReference type="SAM" id="MobiDB-lite"/>
    </source>
</evidence>
<dbReference type="PROSITE" id="PS50111">
    <property type="entry name" value="CHEMOTAXIS_TRANSDUC_2"/>
    <property type="match status" value="1"/>
</dbReference>
<dbReference type="PROSITE" id="PS50885">
    <property type="entry name" value="HAMP"/>
    <property type="match status" value="1"/>
</dbReference>
<dbReference type="Pfam" id="PF00015">
    <property type="entry name" value="MCPsignal"/>
    <property type="match status" value="1"/>
</dbReference>